<feature type="compositionally biased region" description="Polar residues" evidence="1">
    <location>
        <begin position="349"/>
        <end position="367"/>
    </location>
</feature>
<reference evidence="2 3" key="1">
    <citation type="journal article" date="2012" name="BMC Genomics">
        <title>Sequencing the genome of Marssonina brunnea reveals fungus-poplar co-evolution.</title>
        <authorList>
            <person name="Zhu S."/>
            <person name="Cao Y.-Z."/>
            <person name="Jiang C."/>
            <person name="Tan B.-Y."/>
            <person name="Wang Z."/>
            <person name="Feng S."/>
            <person name="Zhang L."/>
            <person name="Su X.-H."/>
            <person name="Brejova B."/>
            <person name="Vinar T."/>
            <person name="Xu M."/>
            <person name="Wang M.-X."/>
            <person name="Zhang S.-G."/>
            <person name="Huang M.-R."/>
            <person name="Wu R."/>
            <person name="Zhou Y."/>
        </authorList>
    </citation>
    <scope>NUCLEOTIDE SEQUENCE [LARGE SCALE GENOMIC DNA]</scope>
    <source>
        <strain evidence="2 3">MB_m1</strain>
    </source>
</reference>
<dbReference type="eggNOG" id="KOG0017">
    <property type="taxonomic scope" value="Eukaryota"/>
</dbReference>
<gene>
    <name evidence="2" type="ORF">MBM_03177</name>
</gene>
<dbReference type="Proteomes" id="UP000006753">
    <property type="component" value="Unassembled WGS sequence"/>
</dbReference>
<feature type="region of interest" description="Disordered" evidence="1">
    <location>
        <begin position="439"/>
        <end position="459"/>
    </location>
</feature>
<name>K1WMJ9_MARBU</name>
<evidence type="ECO:0000313" key="3">
    <source>
        <dbReference type="Proteomes" id="UP000006753"/>
    </source>
</evidence>
<feature type="region of interest" description="Disordered" evidence="1">
    <location>
        <begin position="279"/>
        <end position="299"/>
    </location>
</feature>
<keyword evidence="3" id="KW-1185">Reference proteome</keyword>
<evidence type="ECO:0000313" key="2">
    <source>
        <dbReference type="EMBL" id="EKD18935.1"/>
    </source>
</evidence>
<protein>
    <submittedName>
        <fullName evidence="2">Polyprotein</fullName>
    </submittedName>
</protein>
<proteinExistence type="predicted"/>
<evidence type="ECO:0000256" key="1">
    <source>
        <dbReference type="SAM" id="MobiDB-lite"/>
    </source>
</evidence>
<accession>K1WMJ9</accession>
<dbReference type="HOGENOM" id="CLU_268962_0_0_1"/>
<dbReference type="GeneID" id="18759112"/>
<dbReference type="OrthoDB" id="3563642at2759"/>
<dbReference type="KEGG" id="mbe:MBM_03177"/>
<organism evidence="2 3">
    <name type="scientific">Marssonina brunnea f. sp. multigermtubi (strain MB_m1)</name>
    <name type="common">Marssonina leaf spot fungus</name>
    <dbReference type="NCBI Taxonomy" id="1072389"/>
    <lineage>
        <taxon>Eukaryota</taxon>
        <taxon>Fungi</taxon>
        <taxon>Dikarya</taxon>
        <taxon>Ascomycota</taxon>
        <taxon>Pezizomycotina</taxon>
        <taxon>Leotiomycetes</taxon>
        <taxon>Helotiales</taxon>
        <taxon>Drepanopezizaceae</taxon>
        <taxon>Drepanopeziza</taxon>
    </lineage>
</organism>
<dbReference type="AlphaFoldDB" id="K1WMJ9"/>
<feature type="region of interest" description="Disordered" evidence="1">
    <location>
        <begin position="222"/>
        <end position="247"/>
    </location>
</feature>
<dbReference type="EMBL" id="JH921432">
    <property type="protein sequence ID" value="EKD18935.1"/>
    <property type="molecule type" value="Genomic_DNA"/>
</dbReference>
<feature type="region of interest" description="Disordered" evidence="1">
    <location>
        <begin position="349"/>
        <end position="402"/>
    </location>
</feature>
<dbReference type="InParanoid" id="K1WMJ9"/>
<sequence length="1218" mass="135554">MVHGPLGMPRLALHVIPSSPIKGISSFESKGADRIQIPYQPSVLQLQRGYLLLRYLPPSTTEERFRTKSLLILPTFLIPTEDCRAAPATHSKPNQHDRSTYEQTTTIADQATGLPGRESSRQGAVGYYTLRVSSPPTEPPAIQPKGPLYPRLLSLSERLDDKMSSISFDLNELPYARPDSEITARAMPQGTLAVQRRVVPPKAKGLRQWDGQALERRAATPMDLPGNKRATGNTLRPRFKNYGPTLYNPTKGYDEALQRTRPQFINLINRYAIRQSYKKSQNHLSSPKTPLSRATAEFSTSQDRVATKIVLRSSSDQTILEATGATRQKRTRQNLRAFRTKSTLTRDSVQISVPSLSNPRGGSSTLGRTGKLPTSLKRPRINKRETKGIRIAKGKPKDTDITKLEPQPVTRMALEILTIADEEGTGEIGREIEATGTEGVGTAPLGHQGDSATDPQGTPDPEMSLLGTLEGHGTPAYGIPGALDDDGDDFPELGATDPHLRAKELALFARSFPKELKYSGPDDDFRTQLRIFADQASRYGLTSDDYLAAFLIMLTREAITFYYNHVIKAKLLTFKANAIATTIARMNPAFTSTAAVADIRRAIAFATETSRPPAKANRQYFGGKKAAKATTEGEKRCFVCKKPSCWSTNHTPDERKASVAKFQASKDAKRRSSQFLYRWLAPATSTPKEVPRGLIRYIPGKGEVRQHRGRDRLLLPYGRAIEDHLQAFWPPFSSRCWVNTYVGPFINVVHDPGTNFNSATFRGYLKSISSTLRQMPVEAYHSVGLVERYYVLVRRAFEIVTKELLKALREDRLQMAIKAINDIAGPNGLVLTLLVFRTLPRLTKQDRPAASTQERAAAINKVIREVRKCHAARQVRDALKRRNSPITEHTLDLLIGSRVLVWRENQGISTVPDEEEGDSYVLFTKDSEVLITDKERRDYKLLAKLRAEGIIKSLGAPFQDGPSLSRQGQDEGTHRVTYGATNGLKTLLCSGSFPDKGLRVSAKTHWYKRFSRHFINNFGMRQSSFDSCLFVSTNKDQLRIAALQTDDVLMVVNRAIRAKEEKELVKSKLRSKEIEILTHAEPMIFNRCKLSLDKDGFGVSVGQKGQSERLAVIKLDSATRAKEYLEQRARGAYLATICYPKASYLTTTKLFVFVDRAFANNADLSSQIGFVAILGNEAHVSQKCKRVTRAILASKLYAMSLGIDMAIAISTTFAQITA</sequence>
<feature type="region of interest" description="Disordered" evidence="1">
    <location>
        <begin position="323"/>
        <end position="342"/>
    </location>
</feature>